<dbReference type="EMBL" id="LWMS01000020">
    <property type="protein sequence ID" value="PWL08269.1"/>
    <property type="molecule type" value="Genomic_DNA"/>
</dbReference>
<dbReference type="PANTHER" id="PTHR43822">
    <property type="entry name" value="HOMOACONITASE, MITOCHONDRIAL-RELATED"/>
    <property type="match status" value="1"/>
</dbReference>
<dbReference type="RefSeq" id="WP_095607835.1">
    <property type="nucleotide sequence ID" value="NZ_LMVN01000001.1"/>
</dbReference>
<feature type="domain" description="Aconitase/3-isopropylmalate dehydratase large subunit alpha/beta/alpha" evidence="10">
    <location>
        <begin position="7"/>
        <end position="283"/>
    </location>
</feature>
<comment type="pathway">
    <text evidence="9">Amino-acid biosynthesis; L-leucine biosynthesis; L-leucine from 3-methyl-2-oxobutanoate: step 2/4.</text>
</comment>
<dbReference type="InterPro" id="IPR015931">
    <property type="entry name" value="Acnase/IPM_dHydase_lsu_aba_1/3"/>
</dbReference>
<keyword evidence="4 9" id="KW-0479">Metal-binding</keyword>
<evidence type="ECO:0000256" key="4">
    <source>
        <dbReference type="ARBA" id="ARBA00022723"/>
    </source>
</evidence>
<reference evidence="12 14" key="1">
    <citation type="submission" date="2016-04" db="EMBL/GenBank/DDBJ databases">
        <title>Genome sequence of Methanosphaera cuniculi DSM 4103.</title>
        <authorList>
            <person name="Poehlein A."/>
            <person name="Seedorf H."/>
            <person name="Daniel R."/>
        </authorList>
    </citation>
    <scope>NUCLEOTIDE SEQUENCE [LARGE SCALE GENOMIC DNA]</scope>
    <source>
        <strain evidence="12 14">DSM 4103</strain>
    </source>
</reference>
<evidence type="ECO:0000259" key="10">
    <source>
        <dbReference type="Pfam" id="PF00330"/>
    </source>
</evidence>
<keyword evidence="13" id="KW-1185">Reference proteome</keyword>
<evidence type="ECO:0000256" key="6">
    <source>
        <dbReference type="ARBA" id="ARBA00023014"/>
    </source>
</evidence>
<dbReference type="NCBIfam" id="TIGR01343">
    <property type="entry name" value="hacA_fam"/>
    <property type="match status" value="1"/>
</dbReference>
<dbReference type="EMBL" id="LMVN01000001">
    <property type="protein sequence ID" value="PAV08185.1"/>
    <property type="molecule type" value="Genomic_DNA"/>
</dbReference>
<accession>A0A2A2HFQ3</accession>
<comment type="caution">
    <text evidence="11">The sequence shown here is derived from an EMBL/GenBank/DDBJ whole genome shotgun (WGS) entry which is preliminary data.</text>
</comment>
<evidence type="ECO:0000256" key="8">
    <source>
        <dbReference type="ARBA" id="ARBA00023304"/>
    </source>
</evidence>
<dbReference type="UniPathway" id="UPA00048">
    <property type="reaction ID" value="UER00071"/>
</dbReference>
<dbReference type="PANTHER" id="PTHR43822:SF22">
    <property type="entry name" value="ISOPROPYLMALATE_CITRAMALATE ISOMERASE LARGE SUBUNIT"/>
    <property type="match status" value="1"/>
</dbReference>
<dbReference type="Proteomes" id="UP000246004">
    <property type="component" value="Unassembled WGS sequence"/>
</dbReference>
<comment type="subunit">
    <text evidence="9">Heterodimer of LeuC and LeuD.</text>
</comment>
<dbReference type="NCBIfam" id="TIGR02086">
    <property type="entry name" value="IPMI_arch"/>
    <property type="match status" value="1"/>
</dbReference>
<sequence length="418" mass="45083">MSMTMSEKILAKASNQEKVEAGEIIMADIDVAMIHDLTGPLTLQALKDINTDKVWDSEKIVIPFDHQVPADTLVAAENHQMLREFVKEQGIDNFYDVYEGVCHQVLPEKGHVVPSDVIVGCDSHTCTYGALGAFSTGIGSTDMSMVFATGQLWFRVPETIQFNINGQLKENVTSKDVILNIIGQVGQDGVRYKAAEYTGDTIANMDVDDRMVLSNMAIEMGAKTGLIEPDQKTEAYLKGRTNKPYTKVSTDADAPSLEVIDIDVEDLEPQVACPNYVDNVKPASEVEDVEIDQIFIGSCTNGRINDLRQAASVLKGNTIKKGVRALVIPASRTIYQQALDEGLIDIFVKAGALVCNPCCGPCLGGHIGLIGDGEVSLSTSNRNFKGRQGSPEGSVYLSSAIVAAESAITGHITAPEKK</sequence>
<dbReference type="GO" id="GO:0051539">
    <property type="term" value="F:4 iron, 4 sulfur cluster binding"/>
    <property type="evidence" value="ECO:0007669"/>
    <property type="project" value="UniProtKB-KW"/>
</dbReference>
<feature type="binding site" evidence="9">
    <location>
        <position position="362"/>
    </location>
    <ligand>
        <name>[4Fe-4S] cluster</name>
        <dbReference type="ChEBI" id="CHEBI:49883"/>
    </ligand>
</feature>
<dbReference type="PROSITE" id="PS00450">
    <property type="entry name" value="ACONITASE_1"/>
    <property type="match status" value="1"/>
</dbReference>
<feature type="binding site" evidence="9">
    <location>
        <position position="299"/>
    </location>
    <ligand>
        <name>[4Fe-4S] cluster</name>
        <dbReference type="ChEBI" id="CHEBI:49883"/>
    </ligand>
</feature>
<dbReference type="GO" id="GO:0009098">
    <property type="term" value="P:L-leucine biosynthetic process"/>
    <property type="evidence" value="ECO:0007669"/>
    <property type="project" value="UniProtKB-UniRule"/>
</dbReference>
<dbReference type="InterPro" id="IPR018136">
    <property type="entry name" value="Aconitase_4Fe-4S_BS"/>
</dbReference>
<dbReference type="PROSITE" id="PS01244">
    <property type="entry name" value="ACONITASE_2"/>
    <property type="match status" value="1"/>
</dbReference>
<feature type="binding site" evidence="9">
    <location>
        <position position="359"/>
    </location>
    <ligand>
        <name>[4Fe-4S] cluster</name>
        <dbReference type="ChEBI" id="CHEBI:49883"/>
    </ligand>
</feature>
<keyword evidence="8 9" id="KW-0100">Branched-chain amino acid biosynthesis</keyword>
<evidence type="ECO:0000313" key="14">
    <source>
        <dbReference type="Proteomes" id="UP000246004"/>
    </source>
</evidence>
<name>A0A2A2HFQ3_9EURY</name>
<proteinExistence type="inferred from homology"/>
<dbReference type="Gene3D" id="3.30.499.10">
    <property type="entry name" value="Aconitase, domain 3"/>
    <property type="match status" value="2"/>
</dbReference>
<keyword evidence="7 9" id="KW-0456">Lyase</keyword>
<dbReference type="InterPro" id="IPR050067">
    <property type="entry name" value="IPM_dehydratase_rel_enz"/>
</dbReference>
<dbReference type="NCBIfam" id="NF040615">
    <property type="entry name" value="HacA_Meth"/>
    <property type="match status" value="1"/>
</dbReference>
<comment type="catalytic activity">
    <reaction evidence="9">
        <text>(2R,3S)-3-isopropylmalate = (2S)-2-isopropylmalate</text>
        <dbReference type="Rhea" id="RHEA:32287"/>
        <dbReference type="ChEBI" id="CHEBI:1178"/>
        <dbReference type="ChEBI" id="CHEBI:35121"/>
        <dbReference type="EC" id="4.2.1.33"/>
    </reaction>
</comment>
<dbReference type="InterPro" id="IPR001030">
    <property type="entry name" value="Acoase/IPM_deHydtase_lsu_aba"/>
</dbReference>
<evidence type="ECO:0000256" key="3">
    <source>
        <dbReference type="ARBA" id="ARBA00022605"/>
    </source>
</evidence>
<evidence type="ECO:0000256" key="2">
    <source>
        <dbReference type="ARBA" id="ARBA00022485"/>
    </source>
</evidence>
<dbReference type="GO" id="GO:0046872">
    <property type="term" value="F:metal ion binding"/>
    <property type="evidence" value="ECO:0007669"/>
    <property type="project" value="UniProtKB-KW"/>
</dbReference>
<keyword evidence="3 9" id="KW-0028">Amino-acid biosynthesis</keyword>
<dbReference type="HAMAP" id="MF_01027">
    <property type="entry name" value="LeuC_type2"/>
    <property type="match status" value="1"/>
</dbReference>
<dbReference type="EC" id="4.2.1.33" evidence="9"/>
<evidence type="ECO:0000256" key="7">
    <source>
        <dbReference type="ARBA" id="ARBA00023239"/>
    </source>
</evidence>
<dbReference type="SUPFAM" id="SSF53732">
    <property type="entry name" value="Aconitase iron-sulfur domain"/>
    <property type="match status" value="1"/>
</dbReference>
<keyword evidence="1 9" id="KW-0432">Leucine biosynthesis</keyword>
<dbReference type="PRINTS" id="PR00415">
    <property type="entry name" value="ACONITASE"/>
</dbReference>
<evidence type="ECO:0000313" key="13">
    <source>
        <dbReference type="Proteomes" id="UP000217528"/>
    </source>
</evidence>
<dbReference type="InterPro" id="IPR006251">
    <property type="entry name" value="Homoacnase/IPMdehydase_lsu"/>
</dbReference>
<organism evidence="11 13">
    <name type="scientific">Methanosphaera cuniculi</name>
    <dbReference type="NCBI Taxonomy" id="1077256"/>
    <lineage>
        <taxon>Archaea</taxon>
        <taxon>Methanobacteriati</taxon>
        <taxon>Methanobacteriota</taxon>
        <taxon>Methanomada group</taxon>
        <taxon>Methanobacteria</taxon>
        <taxon>Methanobacteriales</taxon>
        <taxon>Methanobacteriaceae</taxon>
        <taxon>Methanosphaera</taxon>
    </lineage>
</organism>
<dbReference type="GO" id="GO:0003861">
    <property type="term" value="F:3-isopropylmalate dehydratase activity"/>
    <property type="evidence" value="ECO:0007669"/>
    <property type="project" value="UniProtKB-UniRule"/>
</dbReference>
<dbReference type="Proteomes" id="UP000217528">
    <property type="component" value="Unassembled WGS sequence"/>
</dbReference>
<dbReference type="InterPro" id="IPR011826">
    <property type="entry name" value="HAcnase/IPMdehydase_lsu_prok"/>
</dbReference>
<gene>
    <name evidence="12" type="primary">dmdA_2</name>
    <name evidence="9" type="synonym">leuC</name>
    <name evidence="11" type="ORF">ASJ82_03045</name>
    <name evidence="12" type="ORF">MSCUN_07050</name>
</gene>
<evidence type="ECO:0000313" key="11">
    <source>
        <dbReference type="EMBL" id="PAV08185.1"/>
    </source>
</evidence>
<keyword evidence="5 9" id="KW-0408">Iron</keyword>
<evidence type="ECO:0000256" key="9">
    <source>
        <dbReference type="HAMAP-Rule" id="MF_01027"/>
    </source>
</evidence>
<keyword evidence="6 9" id="KW-0411">Iron-sulfur</keyword>
<protein>
    <recommendedName>
        <fullName evidence="9">3-isopropylmalate dehydratase large subunit</fullName>
        <ecNumber evidence="9">4.2.1.33</ecNumber>
    </recommendedName>
    <alternativeName>
        <fullName evidence="9">Alpha-IPM isomerase</fullName>
        <shortName evidence="9">IPMI</shortName>
    </alternativeName>
    <alternativeName>
        <fullName evidence="9">Isopropylmalate isomerase</fullName>
    </alternativeName>
</protein>
<comment type="similarity">
    <text evidence="9">Belongs to the aconitase/IPM isomerase family. LeuC type 2 subfamily.</text>
</comment>
<reference evidence="11 13" key="2">
    <citation type="journal article" date="2017" name="BMC Genomics">
        <title>Genomic analysis of methanogenic archaea reveals a shift towards energy conservation.</title>
        <authorList>
            <person name="Gilmore S.P."/>
            <person name="Henske J.K."/>
            <person name="Sexton J.A."/>
            <person name="Solomon K.V."/>
            <person name="Seppala S."/>
            <person name="Yoo J.I."/>
            <person name="Huyett L.M."/>
            <person name="Pressman A."/>
            <person name="Cogan J.Z."/>
            <person name="Kivenson V."/>
            <person name="Peng X."/>
            <person name="Tan Y."/>
            <person name="Valentine D.L."/>
            <person name="O'Malley M.A."/>
        </authorList>
    </citation>
    <scope>NUCLEOTIDE SEQUENCE [LARGE SCALE GENOMIC DNA]</scope>
    <source>
        <strain evidence="11 13">1R-7</strain>
    </source>
</reference>
<comment type="function">
    <text evidence="9">Catalyzes the isomerization between 2-isopropylmalate and 3-isopropylmalate, via the formation of 2-isopropylmaleate.</text>
</comment>
<keyword evidence="2 9" id="KW-0004">4Fe-4S</keyword>
<evidence type="ECO:0000256" key="5">
    <source>
        <dbReference type="ARBA" id="ARBA00023004"/>
    </source>
</evidence>
<dbReference type="AlphaFoldDB" id="A0A2A2HFQ3"/>
<dbReference type="InterPro" id="IPR036008">
    <property type="entry name" value="Aconitase_4Fe-4S_dom"/>
</dbReference>
<dbReference type="NCBIfam" id="NF001614">
    <property type="entry name" value="PRK00402.1"/>
    <property type="match status" value="1"/>
</dbReference>
<dbReference type="InterPro" id="IPR033941">
    <property type="entry name" value="IPMI_cat"/>
</dbReference>
<comment type="cofactor">
    <cofactor evidence="9">
        <name>[4Fe-4S] cluster</name>
        <dbReference type="ChEBI" id="CHEBI:49883"/>
    </cofactor>
    <text evidence="9">Binds 1 [4Fe-4S] cluster per subunit.</text>
</comment>
<evidence type="ECO:0000313" key="12">
    <source>
        <dbReference type="EMBL" id="PWL08269.1"/>
    </source>
</evidence>
<dbReference type="Pfam" id="PF00330">
    <property type="entry name" value="Aconitase"/>
    <property type="match status" value="1"/>
</dbReference>
<evidence type="ECO:0000256" key="1">
    <source>
        <dbReference type="ARBA" id="ARBA00022430"/>
    </source>
</evidence>
<dbReference type="OrthoDB" id="255at2157"/>
<dbReference type="CDD" id="cd01583">
    <property type="entry name" value="IPMI"/>
    <property type="match status" value="1"/>
</dbReference>